<dbReference type="AlphaFoldDB" id="A0A4Q7P1W5"/>
<name>A0A4Q7P1W5_9FLAO</name>
<gene>
    <name evidence="2" type="ORF">EV197_2304</name>
</gene>
<feature type="transmembrane region" description="Helical" evidence="1">
    <location>
        <begin position="210"/>
        <end position="232"/>
    </location>
</feature>
<feature type="transmembrane region" description="Helical" evidence="1">
    <location>
        <begin position="170"/>
        <end position="190"/>
    </location>
</feature>
<proteinExistence type="predicted"/>
<feature type="transmembrane region" description="Helical" evidence="1">
    <location>
        <begin position="86"/>
        <end position="107"/>
    </location>
</feature>
<evidence type="ECO:0000313" key="2">
    <source>
        <dbReference type="EMBL" id="RZS93724.1"/>
    </source>
</evidence>
<evidence type="ECO:0000313" key="3">
    <source>
        <dbReference type="Proteomes" id="UP000292262"/>
    </source>
</evidence>
<dbReference type="EMBL" id="SGXE01000002">
    <property type="protein sequence ID" value="RZS93724.1"/>
    <property type="molecule type" value="Genomic_DNA"/>
</dbReference>
<dbReference type="OrthoDB" id="8536716at2"/>
<evidence type="ECO:0000256" key="1">
    <source>
        <dbReference type="SAM" id="Phobius"/>
    </source>
</evidence>
<feature type="transmembrane region" description="Helical" evidence="1">
    <location>
        <begin position="39"/>
        <end position="65"/>
    </location>
</feature>
<keyword evidence="1" id="KW-0472">Membrane</keyword>
<dbReference type="Pfam" id="PF11750">
    <property type="entry name" value="DUF3307"/>
    <property type="match status" value="1"/>
</dbReference>
<dbReference type="RefSeq" id="WP_130286838.1">
    <property type="nucleotide sequence ID" value="NZ_SGXE01000002.1"/>
</dbReference>
<keyword evidence="3" id="KW-1185">Reference proteome</keyword>
<dbReference type="Proteomes" id="UP000292262">
    <property type="component" value="Unassembled WGS sequence"/>
</dbReference>
<keyword evidence="1" id="KW-0812">Transmembrane</keyword>
<dbReference type="InterPro" id="IPR021737">
    <property type="entry name" value="Phage_phiKZ_Orf197"/>
</dbReference>
<comment type="caution">
    <text evidence="2">The sequence shown here is derived from an EMBL/GenBank/DDBJ whole genome shotgun (WGS) entry which is preliminary data.</text>
</comment>
<accession>A0A4Q7P1W5</accession>
<sequence length="237" mass="27463">MLSFFFKLLLSHLVGDFLLQPTKWVEHKTKKKIRSPYLYVHLLVHFCALVVILQTSYWVGIFAVIGSHYLIDLFKLYFTKPYNERLLFIIDQLLHILVLVGVSYYYYPQDMDLDFLITDQMILFFTFLIVVTYAGSVIIKYLIAPWDNEIEFDNKSIPGAGKYIGILERLFVFSFVLLGTWSAIGFLITAKSVFRFGDLNEGKNRKLTEYVLIGTLLSFGIAILSGLLYNYCLTLIK</sequence>
<reference evidence="2 3" key="1">
    <citation type="submission" date="2019-02" db="EMBL/GenBank/DDBJ databases">
        <title>Genomic Encyclopedia of Type Strains, Phase IV (KMG-IV): sequencing the most valuable type-strain genomes for metagenomic binning, comparative biology and taxonomic classification.</title>
        <authorList>
            <person name="Goeker M."/>
        </authorList>
    </citation>
    <scope>NUCLEOTIDE SEQUENCE [LARGE SCALE GENOMIC DNA]</scope>
    <source>
        <strain evidence="2 3">DSM 17196</strain>
    </source>
</reference>
<organism evidence="2 3">
    <name type="scientific">Aquimarina brevivitae</name>
    <dbReference type="NCBI Taxonomy" id="323412"/>
    <lineage>
        <taxon>Bacteria</taxon>
        <taxon>Pseudomonadati</taxon>
        <taxon>Bacteroidota</taxon>
        <taxon>Flavobacteriia</taxon>
        <taxon>Flavobacteriales</taxon>
        <taxon>Flavobacteriaceae</taxon>
        <taxon>Aquimarina</taxon>
    </lineage>
</organism>
<keyword evidence="1" id="KW-1133">Transmembrane helix</keyword>
<protein>
    <submittedName>
        <fullName evidence="2">Uncharacterized protein DUF3307</fullName>
    </submittedName>
</protein>
<feature type="transmembrane region" description="Helical" evidence="1">
    <location>
        <begin position="122"/>
        <end position="143"/>
    </location>
</feature>